<keyword evidence="6 14" id="KW-0479">Metal-binding</keyword>
<comment type="catalytic activity">
    <reaction evidence="13 14">
        <text>tRNA(Thr) + L-threonine + ATP = L-threonyl-tRNA(Thr) + AMP + diphosphate + H(+)</text>
        <dbReference type="Rhea" id="RHEA:24624"/>
        <dbReference type="Rhea" id="RHEA-COMP:9670"/>
        <dbReference type="Rhea" id="RHEA-COMP:9704"/>
        <dbReference type="ChEBI" id="CHEBI:15378"/>
        <dbReference type="ChEBI" id="CHEBI:30616"/>
        <dbReference type="ChEBI" id="CHEBI:33019"/>
        <dbReference type="ChEBI" id="CHEBI:57926"/>
        <dbReference type="ChEBI" id="CHEBI:78442"/>
        <dbReference type="ChEBI" id="CHEBI:78534"/>
        <dbReference type="ChEBI" id="CHEBI:456215"/>
        <dbReference type="EC" id="6.1.1.3"/>
    </reaction>
</comment>
<keyword evidence="3 14" id="KW-0963">Cytoplasm</keyword>
<dbReference type="GO" id="GO:0006435">
    <property type="term" value="P:threonyl-tRNA aminoacylation"/>
    <property type="evidence" value="ECO:0007669"/>
    <property type="project" value="UniProtKB-UniRule"/>
</dbReference>
<evidence type="ECO:0000256" key="6">
    <source>
        <dbReference type="ARBA" id="ARBA00022723"/>
    </source>
</evidence>
<evidence type="ECO:0000256" key="1">
    <source>
        <dbReference type="ARBA" id="ARBA00004496"/>
    </source>
</evidence>
<dbReference type="InterPro" id="IPR006195">
    <property type="entry name" value="aa-tRNA-synth_II"/>
</dbReference>
<dbReference type="InterPro" id="IPR002314">
    <property type="entry name" value="aa-tRNA-synt_IIb"/>
</dbReference>
<evidence type="ECO:0000256" key="4">
    <source>
        <dbReference type="ARBA" id="ARBA00022555"/>
    </source>
</evidence>
<comment type="cofactor">
    <cofactor evidence="14">
        <name>Zn(2+)</name>
        <dbReference type="ChEBI" id="CHEBI:29105"/>
    </cofactor>
    <text evidence="14">Binds 1 zinc ion per subunit.</text>
</comment>
<dbReference type="FunFam" id="3.40.50.800:FF:000001">
    <property type="entry name" value="Threonine--tRNA ligase"/>
    <property type="match status" value="1"/>
</dbReference>
<dbReference type="GO" id="GO:0005524">
    <property type="term" value="F:ATP binding"/>
    <property type="evidence" value="ECO:0007669"/>
    <property type="project" value="UniProtKB-UniRule"/>
</dbReference>
<dbReference type="InterPro" id="IPR002320">
    <property type="entry name" value="Thr-tRNA-ligase_IIa"/>
</dbReference>
<dbReference type="PANTHER" id="PTHR11451:SF44">
    <property type="entry name" value="THREONINE--TRNA LIGASE, CHLOROPLASTIC_MITOCHONDRIAL 2"/>
    <property type="match status" value="1"/>
</dbReference>
<dbReference type="EC" id="6.1.1.3" evidence="14"/>
<dbReference type="CDD" id="cd00771">
    <property type="entry name" value="ThrRS_core"/>
    <property type="match status" value="1"/>
</dbReference>
<dbReference type="SUPFAM" id="SSF55681">
    <property type="entry name" value="Class II aaRS and biotin synthetases"/>
    <property type="match status" value="1"/>
</dbReference>
<feature type="binding site" evidence="14">
    <location>
        <position position="497"/>
    </location>
    <ligand>
        <name>Zn(2+)</name>
        <dbReference type="ChEBI" id="CHEBI:29105"/>
        <note>catalytic</note>
    </ligand>
</feature>
<dbReference type="Gene3D" id="3.40.50.800">
    <property type="entry name" value="Anticodon-binding domain"/>
    <property type="match status" value="1"/>
</dbReference>
<accession>A0A511N8X4</accession>
<dbReference type="Gene3D" id="3.30.54.20">
    <property type="match status" value="1"/>
</dbReference>
<dbReference type="FunFam" id="3.30.930.10:FF:000019">
    <property type="entry name" value="Threonine--tRNA ligase"/>
    <property type="match status" value="1"/>
</dbReference>
<dbReference type="Pfam" id="PF03129">
    <property type="entry name" value="HGTP_anticodon"/>
    <property type="match status" value="1"/>
</dbReference>
<protein>
    <recommendedName>
        <fullName evidence="14">Threonine--tRNA ligase</fullName>
        <ecNumber evidence="14">6.1.1.3</ecNumber>
    </recommendedName>
    <alternativeName>
        <fullName evidence="14">Threonyl-tRNA synthetase</fullName>
        <shortName evidence="14">ThrRS</shortName>
    </alternativeName>
</protein>
<keyword evidence="5 14" id="KW-0436">Ligase</keyword>
<dbReference type="RefSeq" id="WP_146889608.1">
    <property type="nucleotide sequence ID" value="NZ_BJXB01000032.1"/>
</dbReference>
<keyword evidence="11 14" id="KW-0648">Protein biosynthesis</keyword>
<keyword evidence="7 14" id="KW-0547">Nucleotide-binding</keyword>
<evidence type="ECO:0000256" key="12">
    <source>
        <dbReference type="ARBA" id="ARBA00023146"/>
    </source>
</evidence>
<proteinExistence type="inferred from homology"/>
<dbReference type="InterPro" id="IPR036621">
    <property type="entry name" value="Anticodon-bd_dom_sf"/>
</dbReference>
<dbReference type="PRINTS" id="PR01047">
    <property type="entry name" value="TRNASYNTHTHR"/>
</dbReference>
<evidence type="ECO:0000259" key="15">
    <source>
        <dbReference type="PROSITE" id="PS50862"/>
    </source>
</evidence>
<comment type="caution">
    <text evidence="14">Lacks conserved residue(s) required for the propagation of feature annotation.</text>
</comment>
<dbReference type="Pfam" id="PF00587">
    <property type="entry name" value="tRNA-synt_2b"/>
    <property type="match status" value="1"/>
</dbReference>
<dbReference type="PROSITE" id="PS50862">
    <property type="entry name" value="AA_TRNA_LIGASE_II"/>
    <property type="match status" value="1"/>
</dbReference>
<evidence type="ECO:0000313" key="17">
    <source>
        <dbReference type="Proteomes" id="UP000321306"/>
    </source>
</evidence>
<evidence type="ECO:0000256" key="5">
    <source>
        <dbReference type="ARBA" id="ARBA00022598"/>
    </source>
</evidence>
<evidence type="ECO:0000256" key="13">
    <source>
        <dbReference type="ARBA" id="ARBA00049515"/>
    </source>
</evidence>
<evidence type="ECO:0000256" key="11">
    <source>
        <dbReference type="ARBA" id="ARBA00022917"/>
    </source>
</evidence>
<evidence type="ECO:0000256" key="10">
    <source>
        <dbReference type="ARBA" id="ARBA00022884"/>
    </source>
</evidence>
<evidence type="ECO:0000256" key="3">
    <source>
        <dbReference type="ARBA" id="ARBA00022490"/>
    </source>
</evidence>
<dbReference type="InterPro" id="IPR012947">
    <property type="entry name" value="tRNA_SAD"/>
</dbReference>
<evidence type="ECO:0000256" key="7">
    <source>
        <dbReference type="ARBA" id="ARBA00022741"/>
    </source>
</evidence>
<dbReference type="GO" id="GO:0046872">
    <property type="term" value="F:metal ion binding"/>
    <property type="evidence" value="ECO:0007669"/>
    <property type="project" value="UniProtKB-KW"/>
</dbReference>
<dbReference type="SMART" id="SM00863">
    <property type="entry name" value="tRNA_SAD"/>
    <property type="match status" value="1"/>
</dbReference>
<evidence type="ECO:0000256" key="2">
    <source>
        <dbReference type="ARBA" id="ARBA00008226"/>
    </source>
</evidence>
<dbReference type="InterPro" id="IPR004154">
    <property type="entry name" value="Anticodon-bd"/>
</dbReference>
<keyword evidence="10 14" id="KW-0694">RNA-binding</keyword>
<feature type="domain" description="Aminoacyl-transfer RNA synthetases class-II family profile" evidence="15">
    <location>
        <begin position="227"/>
        <end position="520"/>
    </location>
</feature>
<dbReference type="Proteomes" id="UP000321306">
    <property type="component" value="Unassembled WGS sequence"/>
</dbReference>
<dbReference type="InterPro" id="IPR045864">
    <property type="entry name" value="aa-tRNA-synth_II/BPL/LPL"/>
</dbReference>
<dbReference type="SUPFAM" id="SSF55186">
    <property type="entry name" value="ThrRS/AlaRS common domain"/>
    <property type="match status" value="1"/>
</dbReference>
<dbReference type="PANTHER" id="PTHR11451">
    <property type="entry name" value="THREONINE-TRNA LIGASE"/>
    <property type="match status" value="1"/>
</dbReference>
<dbReference type="Gene3D" id="3.30.930.10">
    <property type="entry name" value="Bira Bifunctional Protein, Domain 2"/>
    <property type="match status" value="1"/>
</dbReference>
<keyword evidence="9 14" id="KW-0067">ATP-binding</keyword>
<comment type="subcellular location">
    <subcellularLocation>
        <location evidence="1 14">Cytoplasm</location>
    </subcellularLocation>
</comment>
<dbReference type="OrthoDB" id="9802304at2"/>
<evidence type="ECO:0000256" key="14">
    <source>
        <dbReference type="HAMAP-Rule" id="MF_00184"/>
    </source>
</evidence>
<dbReference type="FunFam" id="3.30.980.10:FF:000005">
    <property type="entry name" value="Threonyl-tRNA synthetase, mitochondrial"/>
    <property type="match status" value="1"/>
</dbReference>
<dbReference type="FunFam" id="3.30.54.20:FF:000002">
    <property type="entry name" value="Threonine--tRNA ligase"/>
    <property type="match status" value="1"/>
</dbReference>
<keyword evidence="17" id="KW-1185">Reference proteome</keyword>
<keyword evidence="4 14" id="KW-0820">tRNA-binding</keyword>
<dbReference type="GO" id="GO:0004829">
    <property type="term" value="F:threonine-tRNA ligase activity"/>
    <property type="evidence" value="ECO:0007669"/>
    <property type="project" value="UniProtKB-UniRule"/>
</dbReference>
<dbReference type="AlphaFoldDB" id="A0A511N8X4"/>
<dbReference type="GO" id="GO:0000049">
    <property type="term" value="F:tRNA binding"/>
    <property type="evidence" value="ECO:0007669"/>
    <property type="project" value="UniProtKB-KW"/>
</dbReference>
<dbReference type="HAMAP" id="MF_00184">
    <property type="entry name" value="Thr_tRNA_synth"/>
    <property type="match status" value="1"/>
</dbReference>
<sequence>MKVNPEPSKQADHLQQNPVVGFQSASGIIHDLFASKPEGAQPIALQDRVAAQLVRHSLAHVLAKAVKQHFGSEHPIQFGMGPVIENGFYYDFDLPVPIRAEDLPLLEEKMREIIRQNLPFQRSEVSREEAASNFADQPYKLELLENLPEDAVISLYRQGDFVDLCRGPHVPATGMIPFSFKLTHVSGAYWKGDSSRPMLQRIYGVAFHEGEELEHFLWQQEEARKRDHRRLGQQLELFMVSEEVGQGLILWQPKGAMVRLLIEEFSRKAHLMHGYDWVISPHIGRAQLWETSGHLDFYKDSMYAPMDLDGEAYYAKPMNCPFHIEIYKNKKRSYRELPLRYAEFGTVYRYELSGALHGLTRVRGFTQDDAHIFCTADQAEAEISRALEFSLFVLRSFGLSDFTAYLSTRPEESVGEAKDWDLATESLRRALEKAHLPYDIDEGGGAFYGPKIDLKVKDALGRQWQLSTIQFDFNLAERFRLEYIAEDGQAKRPFMVHRALFGSMERFFGVLLEHHAGEFPLWLAPVQAKIIPIADRHIEYAQKVASQIRAHQGRAEVDLRNERMQAKIRDAELQKIPLVLVVGDREAQENQVSVRERGVKEQQVMSVEGLLEKLRGASVDQLLHGNPSF</sequence>
<feature type="binding site" evidence="14">
    <location>
        <position position="371"/>
    </location>
    <ligand>
        <name>Zn(2+)</name>
        <dbReference type="ChEBI" id="CHEBI:29105"/>
        <note>catalytic</note>
    </ligand>
</feature>
<evidence type="ECO:0000313" key="16">
    <source>
        <dbReference type="EMBL" id="GEM49303.1"/>
    </source>
</evidence>
<evidence type="ECO:0000256" key="9">
    <source>
        <dbReference type="ARBA" id="ARBA00022840"/>
    </source>
</evidence>
<dbReference type="Gene3D" id="3.30.980.10">
    <property type="entry name" value="Threonyl-trna Synthetase, Chain A, domain 2"/>
    <property type="match status" value="1"/>
</dbReference>
<organism evidence="16 17">
    <name type="scientific">Deinococcus cellulosilyticus (strain DSM 18568 / NBRC 106333 / KACC 11606 / 5516J-15)</name>
    <dbReference type="NCBI Taxonomy" id="1223518"/>
    <lineage>
        <taxon>Bacteria</taxon>
        <taxon>Thermotogati</taxon>
        <taxon>Deinococcota</taxon>
        <taxon>Deinococci</taxon>
        <taxon>Deinococcales</taxon>
        <taxon>Deinococcaceae</taxon>
        <taxon>Deinococcus</taxon>
    </lineage>
</organism>
<dbReference type="Pfam" id="PF07973">
    <property type="entry name" value="tRNA_SAD"/>
    <property type="match status" value="1"/>
</dbReference>
<comment type="subunit">
    <text evidence="14">Homodimer.</text>
</comment>
<feature type="binding site" evidence="14">
    <location>
        <position position="320"/>
    </location>
    <ligand>
        <name>Zn(2+)</name>
        <dbReference type="ChEBI" id="CHEBI:29105"/>
        <note>catalytic</note>
    </ligand>
</feature>
<dbReference type="SUPFAM" id="SSF52954">
    <property type="entry name" value="Class II aaRS ABD-related"/>
    <property type="match status" value="1"/>
</dbReference>
<dbReference type="InterPro" id="IPR047246">
    <property type="entry name" value="ThrRS_anticodon"/>
</dbReference>
<dbReference type="InterPro" id="IPR033728">
    <property type="entry name" value="ThrRS_core"/>
</dbReference>
<keyword evidence="8 14" id="KW-0862">Zinc</keyword>
<dbReference type="NCBIfam" id="TIGR00418">
    <property type="entry name" value="thrS"/>
    <property type="match status" value="1"/>
</dbReference>
<dbReference type="InterPro" id="IPR018163">
    <property type="entry name" value="Thr/Ala-tRNA-synth_IIc_edit"/>
</dbReference>
<evidence type="ECO:0000256" key="8">
    <source>
        <dbReference type="ARBA" id="ARBA00022833"/>
    </source>
</evidence>
<name>A0A511N8X4_DEIC1</name>
<dbReference type="GO" id="GO:0005737">
    <property type="term" value="C:cytoplasm"/>
    <property type="evidence" value="ECO:0007669"/>
    <property type="project" value="UniProtKB-SubCell"/>
</dbReference>
<dbReference type="CDD" id="cd00860">
    <property type="entry name" value="ThrRS_anticodon"/>
    <property type="match status" value="1"/>
</dbReference>
<reference evidence="16 17" key="1">
    <citation type="submission" date="2019-07" db="EMBL/GenBank/DDBJ databases">
        <title>Whole genome shotgun sequence of Deinococcus cellulosilyticus NBRC 106333.</title>
        <authorList>
            <person name="Hosoyama A."/>
            <person name="Uohara A."/>
            <person name="Ohji S."/>
            <person name="Ichikawa N."/>
        </authorList>
    </citation>
    <scope>NUCLEOTIDE SEQUENCE [LARGE SCALE GENOMIC DNA]</scope>
    <source>
        <strain evidence="16 17">NBRC 106333</strain>
    </source>
</reference>
<comment type="similarity">
    <text evidence="2 14">Belongs to the class-II aminoacyl-tRNA synthetase family.</text>
</comment>
<gene>
    <name evidence="14 16" type="primary">thrS</name>
    <name evidence="16" type="ORF">DC3_49380</name>
</gene>
<dbReference type="EMBL" id="BJXB01000032">
    <property type="protein sequence ID" value="GEM49303.1"/>
    <property type="molecule type" value="Genomic_DNA"/>
</dbReference>
<comment type="caution">
    <text evidence="16">The sequence shown here is derived from an EMBL/GenBank/DDBJ whole genome shotgun (WGS) entry which is preliminary data.</text>
</comment>
<keyword evidence="12 14" id="KW-0030">Aminoacyl-tRNA synthetase</keyword>